<dbReference type="CDD" id="cd00082">
    <property type="entry name" value="HisKA"/>
    <property type="match status" value="1"/>
</dbReference>
<dbReference type="SUPFAM" id="SSF55874">
    <property type="entry name" value="ATPase domain of HSP90 chaperone/DNA topoisomerase II/histidine kinase"/>
    <property type="match status" value="1"/>
</dbReference>
<evidence type="ECO:0000256" key="5">
    <source>
        <dbReference type="ARBA" id="ARBA00022679"/>
    </source>
</evidence>
<dbReference type="InterPro" id="IPR004358">
    <property type="entry name" value="Sig_transdc_His_kin-like_C"/>
</dbReference>
<protein>
    <recommendedName>
        <fullName evidence="3">histidine kinase</fullName>
        <ecNumber evidence="3">2.7.13.3</ecNumber>
    </recommendedName>
</protein>
<feature type="transmembrane region" description="Helical" evidence="11">
    <location>
        <begin position="145"/>
        <end position="168"/>
    </location>
</feature>
<evidence type="ECO:0000256" key="1">
    <source>
        <dbReference type="ARBA" id="ARBA00000085"/>
    </source>
</evidence>
<dbReference type="EC" id="2.7.13.3" evidence="3"/>
<evidence type="ECO:0000256" key="3">
    <source>
        <dbReference type="ARBA" id="ARBA00012438"/>
    </source>
</evidence>
<dbReference type="AlphaFoldDB" id="A0A844HHK3"/>
<dbReference type="PROSITE" id="PS50885">
    <property type="entry name" value="HAMP"/>
    <property type="match status" value="1"/>
</dbReference>
<dbReference type="Gene3D" id="6.10.340.10">
    <property type="match status" value="1"/>
</dbReference>
<evidence type="ECO:0000259" key="12">
    <source>
        <dbReference type="PROSITE" id="PS50109"/>
    </source>
</evidence>
<accession>A0A844HHK3</accession>
<evidence type="ECO:0000256" key="6">
    <source>
        <dbReference type="ARBA" id="ARBA00022692"/>
    </source>
</evidence>
<dbReference type="InterPro" id="IPR003660">
    <property type="entry name" value="HAMP_dom"/>
</dbReference>
<dbReference type="SMART" id="SM00388">
    <property type="entry name" value="HisKA"/>
    <property type="match status" value="1"/>
</dbReference>
<comment type="catalytic activity">
    <reaction evidence="1">
        <text>ATP + protein L-histidine = ADP + protein N-phospho-L-histidine.</text>
        <dbReference type="EC" id="2.7.13.3"/>
    </reaction>
</comment>
<dbReference type="Pfam" id="PF00672">
    <property type="entry name" value="HAMP"/>
    <property type="match status" value="1"/>
</dbReference>
<dbReference type="Pfam" id="PF00512">
    <property type="entry name" value="HisKA"/>
    <property type="match status" value="1"/>
</dbReference>
<keyword evidence="9" id="KW-0902">Two-component regulatory system</keyword>
<dbReference type="InterPro" id="IPR036097">
    <property type="entry name" value="HisK_dim/P_sf"/>
</dbReference>
<sequence length="443" mass="47202">MIALRSTPLRLAVALILVFTGFLAAGLGTAYALMHETLTDDIEARAEQVIDELRAIPEPEERAERAAEFAASMDPEEMVIAARINGRSIGHQSALTLDEGVVKGTATGLKDERADSYLVRTAEIGADRITVLVGRDSLAELNETFVAILGFSVLPALLLTSAIGMVAVRRTSARVEAIRSTLHALTEGTLSARVSAPHPDTDLGDISRDLNRMAAAQEAATDALRQIGSDIAHDLKTPIQRVALRLERLAETDLPQTTRDEVEAVQTETAQIIGTFQSLLQIAQLEGGQGRENFAPVDLAGLLRDMSEIYEPAVEESGATLDCRIEDPPIVIGDRHLLSRLIANLVENALRHAPGGPIHLALRGAVLSVSDSGPGIVTERREDVLRRLVRLEASRSTPGSGLGLAMVKAIADLHGARLVLGDAQPGLIVTVTFPTGGVELPMA</sequence>
<keyword evidence="7" id="KW-0418">Kinase</keyword>
<comment type="subcellular location">
    <subcellularLocation>
        <location evidence="2">Membrane</location>
    </subcellularLocation>
</comment>
<dbReference type="GO" id="GO:0005886">
    <property type="term" value="C:plasma membrane"/>
    <property type="evidence" value="ECO:0007669"/>
    <property type="project" value="TreeGrafter"/>
</dbReference>
<dbReference type="InterPro" id="IPR036890">
    <property type="entry name" value="HATPase_C_sf"/>
</dbReference>
<keyword evidence="8 11" id="KW-1133">Transmembrane helix</keyword>
<dbReference type="SUPFAM" id="SSF47384">
    <property type="entry name" value="Homodimeric domain of signal transducing histidine kinase"/>
    <property type="match status" value="1"/>
</dbReference>
<evidence type="ECO:0000256" key="10">
    <source>
        <dbReference type="ARBA" id="ARBA00023136"/>
    </source>
</evidence>
<dbReference type="GO" id="GO:0000155">
    <property type="term" value="F:phosphorelay sensor kinase activity"/>
    <property type="evidence" value="ECO:0007669"/>
    <property type="project" value="InterPro"/>
</dbReference>
<organism evidence="14 15">
    <name type="scientific">Paracoccus litorisediminis</name>
    <dbReference type="NCBI Taxonomy" id="2006130"/>
    <lineage>
        <taxon>Bacteria</taxon>
        <taxon>Pseudomonadati</taxon>
        <taxon>Pseudomonadota</taxon>
        <taxon>Alphaproteobacteria</taxon>
        <taxon>Rhodobacterales</taxon>
        <taxon>Paracoccaceae</taxon>
        <taxon>Paracoccus</taxon>
    </lineage>
</organism>
<dbReference type="OrthoDB" id="9815202at2"/>
<dbReference type="Gene3D" id="1.10.287.130">
    <property type="match status" value="1"/>
</dbReference>
<gene>
    <name evidence="14" type="ORF">GL300_08830</name>
</gene>
<dbReference type="InterPro" id="IPR003594">
    <property type="entry name" value="HATPase_dom"/>
</dbReference>
<evidence type="ECO:0000256" key="7">
    <source>
        <dbReference type="ARBA" id="ARBA00022777"/>
    </source>
</evidence>
<evidence type="ECO:0000313" key="14">
    <source>
        <dbReference type="EMBL" id="MTH59316.1"/>
    </source>
</evidence>
<feature type="domain" description="Histidine kinase" evidence="12">
    <location>
        <begin position="230"/>
        <end position="437"/>
    </location>
</feature>
<dbReference type="Proteomes" id="UP000449846">
    <property type="component" value="Unassembled WGS sequence"/>
</dbReference>
<dbReference type="Gene3D" id="3.30.565.10">
    <property type="entry name" value="Histidine kinase-like ATPase, C-terminal domain"/>
    <property type="match status" value="1"/>
</dbReference>
<evidence type="ECO:0000259" key="13">
    <source>
        <dbReference type="PROSITE" id="PS50885"/>
    </source>
</evidence>
<keyword evidence="4" id="KW-0597">Phosphoprotein</keyword>
<dbReference type="RefSeq" id="WP_155039266.1">
    <property type="nucleotide sequence ID" value="NZ_JBHGCD010000003.1"/>
</dbReference>
<dbReference type="InterPro" id="IPR050428">
    <property type="entry name" value="TCS_sensor_his_kinase"/>
</dbReference>
<keyword evidence="5" id="KW-0808">Transferase</keyword>
<dbReference type="PANTHER" id="PTHR45436">
    <property type="entry name" value="SENSOR HISTIDINE KINASE YKOH"/>
    <property type="match status" value="1"/>
</dbReference>
<evidence type="ECO:0000313" key="15">
    <source>
        <dbReference type="Proteomes" id="UP000449846"/>
    </source>
</evidence>
<name>A0A844HHK3_9RHOB</name>
<dbReference type="PRINTS" id="PR00344">
    <property type="entry name" value="BCTRLSENSOR"/>
</dbReference>
<dbReference type="Pfam" id="PF02518">
    <property type="entry name" value="HATPase_c"/>
    <property type="match status" value="1"/>
</dbReference>
<dbReference type="SMART" id="SM00387">
    <property type="entry name" value="HATPase_c"/>
    <property type="match status" value="1"/>
</dbReference>
<dbReference type="SMART" id="SM00304">
    <property type="entry name" value="HAMP"/>
    <property type="match status" value="2"/>
</dbReference>
<evidence type="ECO:0000256" key="2">
    <source>
        <dbReference type="ARBA" id="ARBA00004370"/>
    </source>
</evidence>
<dbReference type="InterPro" id="IPR003661">
    <property type="entry name" value="HisK_dim/P_dom"/>
</dbReference>
<feature type="domain" description="HAMP" evidence="13">
    <location>
        <begin position="169"/>
        <end position="222"/>
    </location>
</feature>
<reference evidence="14 15" key="1">
    <citation type="submission" date="2019-11" db="EMBL/GenBank/DDBJ databases">
        <authorList>
            <person name="Dong K."/>
        </authorList>
    </citation>
    <scope>NUCLEOTIDE SEQUENCE [LARGE SCALE GENOMIC DNA]</scope>
    <source>
        <strain evidence="14 15">NBRC 112902</strain>
    </source>
</reference>
<comment type="caution">
    <text evidence="14">The sequence shown here is derived from an EMBL/GenBank/DDBJ whole genome shotgun (WGS) entry which is preliminary data.</text>
</comment>
<keyword evidence="10 11" id="KW-0472">Membrane</keyword>
<dbReference type="EMBL" id="WMIG01000003">
    <property type="protein sequence ID" value="MTH59316.1"/>
    <property type="molecule type" value="Genomic_DNA"/>
</dbReference>
<dbReference type="PROSITE" id="PS50109">
    <property type="entry name" value="HIS_KIN"/>
    <property type="match status" value="1"/>
</dbReference>
<evidence type="ECO:0000256" key="8">
    <source>
        <dbReference type="ARBA" id="ARBA00022989"/>
    </source>
</evidence>
<keyword evidence="15" id="KW-1185">Reference proteome</keyword>
<evidence type="ECO:0000256" key="11">
    <source>
        <dbReference type="SAM" id="Phobius"/>
    </source>
</evidence>
<keyword evidence="6 11" id="KW-0812">Transmembrane</keyword>
<evidence type="ECO:0000256" key="9">
    <source>
        <dbReference type="ARBA" id="ARBA00023012"/>
    </source>
</evidence>
<proteinExistence type="predicted"/>
<dbReference type="PANTHER" id="PTHR45436:SF8">
    <property type="entry name" value="HISTIDINE KINASE"/>
    <property type="match status" value="1"/>
</dbReference>
<feature type="transmembrane region" description="Helical" evidence="11">
    <location>
        <begin position="12"/>
        <end position="34"/>
    </location>
</feature>
<evidence type="ECO:0000256" key="4">
    <source>
        <dbReference type="ARBA" id="ARBA00022553"/>
    </source>
</evidence>
<dbReference type="InterPro" id="IPR005467">
    <property type="entry name" value="His_kinase_dom"/>
</dbReference>